<evidence type="ECO:0000313" key="2">
    <source>
        <dbReference type="EMBL" id="KAF6435706.1"/>
    </source>
</evidence>
<dbReference type="InterPro" id="IPR021950">
    <property type="entry name" value="Spt20"/>
</dbReference>
<dbReference type="EMBL" id="JACASE010000009">
    <property type="protein sequence ID" value="KAF6435706.1"/>
    <property type="molecule type" value="Genomic_DNA"/>
</dbReference>
<dbReference type="PANTHER" id="PTHR13526:SF16">
    <property type="entry name" value="SPT20-LIKE SEP DOMAIN-CONTAINING PROTEIN"/>
    <property type="match status" value="1"/>
</dbReference>
<dbReference type="Proteomes" id="UP000593571">
    <property type="component" value="Unassembled WGS sequence"/>
</dbReference>
<accession>A0A7J8EK41</accession>
<proteinExistence type="predicted"/>
<comment type="caution">
    <text evidence="2">The sequence shown here is derived from an EMBL/GenBank/DDBJ whole genome shotgun (WGS) entry which is preliminary data.</text>
</comment>
<dbReference type="AlphaFoldDB" id="A0A7J8EK41"/>
<dbReference type="PANTHER" id="PTHR13526">
    <property type="entry name" value="TRANSCRIPTION FACTOR SPT20 HOMOLOG"/>
    <property type="match status" value="1"/>
</dbReference>
<dbReference type="GO" id="GO:0006357">
    <property type="term" value="P:regulation of transcription by RNA polymerase II"/>
    <property type="evidence" value="ECO:0007669"/>
    <property type="project" value="TreeGrafter"/>
</dbReference>
<organism evidence="2 3">
    <name type="scientific">Rousettus aegyptiacus</name>
    <name type="common">Egyptian fruit bat</name>
    <name type="synonym">Pteropus aegyptiacus</name>
    <dbReference type="NCBI Taxonomy" id="9407"/>
    <lineage>
        <taxon>Eukaryota</taxon>
        <taxon>Metazoa</taxon>
        <taxon>Chordata</taxon>
        <taxon>Craniata</taxon>
        <taxon>Vertebrata</taxon>
        <taxon>Euteleostomi</taxon>
        <taxon>Mammalia</taxon>
        <taxon>Eutheria</taxon>
        <taxon>Laurasiatheria</taxon>
        <taxon>Chiroptera</taxon>
        <taxon>Yinpterochiroptera</taxon>
        <taxon>Pteropodoidea</taxon>
        <taxon>Pteropodidae</taxon>
        <taxon>Rousettinae</taxon>
        <taxon>Rousettus</taxon>
    </lineage>
</organism>
<evidence type="ECO:0000313" key="3">
    <source>
        <dbReference type="Proteomes" id="UP000593571"/>
    </source>
</evidence>
<feature type="region of interest" description="Disordered" evidence="1">
    <location>
        <begin position="18"/>
        <end position="40"/>
    </location>
</feature>
<reference evidence="2 3" key="1">
    <citation type="journal article" date="2020" name="Nature">
        <title>Six reference-quality genomes reveal evolution of bat adaptations.</title>
        <authorList>
            <person name="Jebb D."/>
            <person name="Huang Z."/>
            <person name="Pippel M."/>
            <person name="Hughes G.M."/>
            <person name="Lavrichenko K."/>
            <person name="Devanna P."/>
            <person name="Winkler S."/>
            <person name="Jermiin L.S."/>
            <person name="Skirmuntt E.C."/>
            <person name="Katzourakis A."/>
            <person name="Burkitt-Gray L."/>
            <person name="Ray D.A."/>
            <person name="Sullivan K.A.M."/>
            <person name="Roscito J.G."/>
            <person name="Kirilenko B.M."/>
            <person name="Davalos L.M."/>
            <person name="Corthals A.P."/>
            <person name="Power M.L."/>
            <person name="Jones G."/>
            <person name="Ransome R.D."/>
            <person name="Dechmann D.K.N."/>
            <person name="Locatelli A.G."/>
            <person name="Puechmaille S.J."/>
            <person name="Fedrigo O."/>
            <person name="Jarvis E.D."/>
            <person name="Hiller M."/>
            <person name="Vernes S.C."/>
            <person name="Myers E.W."/>
            <person name="Teeling E.C."/>
        </authorList>
    </citation>
    <scope>NUCLEOTIDE SEQUENCE [LARGE SCALE GENOMIC DNA]</scope>
    <source>
        <strain evidence="2">MRouAeg1</strain>
        <tissue evidence="2">Muscle</tissue>
    </source>
</reference>
<evidence type="ECO:0000256" key="1">
    <source>
        <dbReference type="SAM" id="MobiDB-lite"/>
    </source>
</evidence>
<dbReference type="GO" id="GO:0000124">
    <property type="term" value="C:SAGA complex"/>
    <property type="evidence" value="ECO:0007669"/>
    <property type="project" value="InterPro"/>
</dbReference>
<sequence length="175" mass="19235">MHFRPGCRHEVRCCEVEPVRGGGSSTSRRSPEPSRPLFSPTMQRALEQALDRADYVIESALQRPPKRKSSSSGEPTLHEKLYDIYVEECGKEPEVTEALTSNANLLEKLVQRESLPCLVVNLYPGREGYSLMLRGKNGSCSEPIRLSYEKGGIAGIPGRRRAASCSGGFPGESPN</sequence>
<dbReference type="GO" id="GO:0003712">
    <property type="term" value="F:transcription coregulator activity"/>
    <property type="evidence" value="ECO:0007669"/>
    <property type="project" value="InterPro"/>
</dbReference>
<protein>
    <submittedName>
        <fullName evidence="2">Uncharacterized protein</fullName>
    </submittedName>
</protein>
<name>A0A7J8EK41_ROUAE</name>
<gene>
    <name evidence="2" type="ORF">HJG63_012464</name>
</gene>
<keyword evidence="3" id="KW-1185">Reference proteome</keyword>